<evidence type="ECO:0000259" key="1">
    <source>
        <dbReference type="PROSITE" id="PS51819"/>
    </source>
</evidence>
<dbReference type="InterPro" id="IPR037523">
    <property type="entry name" value="VOC_core"/>
</dbReference>
<dbReference type="PATRIC" id="fig|1769779.3.peg.712"/>
<dbReference type="PANTHER" id="PTHR39434">
    <property type="match status" value="1"/>
</dbReference>
<dbReference type="Gene3D" id="3.10.180.10">
    <property type="entry name" value="2,3-Dihydroxybiphenyl 1,2-Dioxygenase, domain 1"/>
    <property type="match status" value="1"/>
</dbReference>
<sequence>MPLTPFHLAIQVRDIDEAREFYGHKMGLPEGRSAEHWIDFNLFGHQLVTHLNPAIGRNGKVPAVANPVDGHGVPVPHFGVVLGFDDWRAFAERAKGFVDEFLIEPYIRFAGQPGEQGTMFFLDPSGNALEFKGFHDIEKELFAK</sequence>
<keyword evidence="3" id="KW-1185">Reference proteome</keyword>
<reference evidence="3" key="1">
    <citation type="submission" date="2016-01" db="EMBL/GenBank/DDBJ databases">
        <title>Complete genome sequence of Microbulbifer sp. CCB-MM1, a halophile isolated from Matang Mangrove Forest, Perak.</title>
        <authorList>
            <person name="Moh T.H."/>
            <person name="Dinesh B."/>
            <person name="Lau N.-S."/>
            <person name="Go F."/>
            <person name="Alexander Chong S.-C."/>
        </authorList>
    </citation>
    <scope>NUCLEOTIDE SEQUENCE [LARGE SCALE GENOMIC DNA]</scope>
    <source>
        <strain evidence="3">CCB-MM1</strain>
    </source>
</reference>
<dbReference type="Proteomes" id="UP000095672">
    <property type="component" value="Chromosome"/>
</dbReference>
<dbReference type="InterPro" id="IPR004360">
    <property type="entry name" value="Glyas_Fos-R_dOase_dom"/>
</dbReference>
<dbReference type="PROSITE" id="PS51819">
    <property type="entry name" value="VOC"/>
    <property type="match status" value="1"/>
</dbReference>
<dbReference type="KEGG" id="micc:AUP74_00695"/>
<dbReference type="PANTHER" id="PTHR39434:SF1">
    <property type="entry name" value="VOC DOMAIN-CONTAINING PROTEIN"/>
    <property type="match status" value="1"/>
</dbReference>
<dbReference type="Pfam" id="PF00903">
    <property type="entry name" value="Glyoxalase"/>
    <property type="match status" value="1"/>
</dbReference>
<dbReference type="OrthoDB" id="793940at2"/>
<dbReference type="RefSeq" id="WP_069946336.1">
    <property type="nucleotide sequence ID" value="NZ_CP014143.1"/>
</dbReference>
<dbReference type="CDD" id="cd08357">
    <property type="entry name" value="VOC_like"/>
    <property type="match status" value="1"/>
</dbReference>
<dbReference type="InterPro" id="IPR029068">
    <property type="entry name" value="Glyas_Bleomycin-R_OHBP_Dase"/>
</dbReference>
<organism evidence="2 3">
    <name type="scientific">Microbulbifer aggregans</name>
    <dbReference type="NCBI Taxonomy" id="1769779"/>
    <lineage>
        <taxon>Bacteria</taxon>
        <taxon>Pseudomonadati</taxon>
        <taxon>Pseudomonadota</taxon>
        <taxon>Gammaproteobacteria</taxon>
        <taxon>Cellvibrionales</taxon>
        <taxon>Microbulbiferaceae</taxon>
        <taxon>Microbulbifer</taxon>
    </lineage>
</organism>
<dbReference type="SUPFAM" id="SSF54593">
    <property type="entry name" value="Glyoxalase/Bleomycin resistance protein/Dihydroxybiphenyl dioxygenase"/>
    <property type="match status" value="1"/>
</dbReference>
<protein>
    <submittedName>
        <fullName evidence="2">Glyoxalase-like domain protein</fullName>
    </submittedName>
</protein>
<dbReference type="EMBL" id="CP014143">
    <property type="protein sequence ID" value="AOS96164.1"/>
    <property type="molecule type" value="Genomic_DNA"/>
</dbReference>
<evidence type="ECO:0000313" key="2">
    <source>
        <dbReference type="EMBL" id="AOS96164.1"/>
    </source>
</evidence>
<gene>
    <name evidence="2" type="ORF">AUP74_00695</name>
</gene>
<name>A0A1C9W4S4_9GAMM</name>
<accession>A0A1C9W4S4</accession>
<dbReference type="STRING" id="1769779.AUP74_00695"/>
<proteinExistence type="predicted"/>
<evidence type="ECO:0000313" key="3">
    <source>
        <dbReference type="Proteomes" id="UP000095672"/>
    </source>
</evidence>
<feature type="domain" description="VOC" evidence="1">
    <location>
        <begin position="4"/>
        <end position="134"/>
    </location>
</feature>
<dbReference type="AlphaFoldDB" id="A0A1C9W4S4"/>